<accession>A0A382S708</accession>
<organism evidence="1">
    <name type="scientific">marine metagenome</name>
    <dbReference type="NCBI Taxonomy" id="408172"/>
    <lineage>
        <taxon>unclassified sequences</taxon>
        <taxon>metagenomes</taxon>
        <taxon>ecological metagenomes</taxon>
    </lineage>
</organism>
<dbReference type="AlphaFoldDB" id="A0A382S708"/>
<feature type="non-terminal residue" evidence="1">
    <location>
        <position position="98"/>
    </location>
</feature>
<dbReference type="EMBL" id="UINC01126313">
    <property type="protein sequence ID" value="SVD04711.1"/>
    <property type="molecule type" value="Genomic_DNA"/>
</dbReference>
<evidence type="ECO:0000313" key="1">
    <source>
        <dbReference type="EMBL" id="SVD04711.1"/>
    </source>
</evidence>
<reference evidence="1" key="1">
    <citation type="submission" date="2018-05" db="EMBL/GenBank/DDBJ databases">
        <authorList>
            <person name="Lanie J.A."/>
            <person name="Ng W.-L."/>
            <person name="Kazmierczak K.M."/>
            <person name="Andrzejewski T.M."/>
            <person name="Davidsen T.M."/>
            <person name="Wayne K.J."/>
            <person name="Tettelin H."/>
            <person name="Glass J.I."/>
            <person name="Rusch D."/>
            <person name="Podicherti R."/>
            <person name="Tsui H.-C.T."/>
            <person name="Winkler M.E."/>
        </authorList>
    </citation>
    <scope>NUCLEOTIDE SEQUENCE</scope>
</reference>
<name>A0A382S708_9ZZZZ</name>
<dbReference type="InterPro" id="IPR011990">
    <property type="entry name" value="TPR-like_helical_dom_sf"/>
</dbReference>
<proteinExistence type="predicted"/>
<gene>
    <name evidence="1" type="ORF">METZ01_LOCUS357565</name>
</gene>
<protein>
    <recommendedName>
        <fullName evidence="2">Tetratrico peptide repeat group 5 domain-containing protein</fullName>
    </recommendedName>
</protein>
<dbReference type="SUPFAM" id="SSF48452">
    <property type="entry name" value="TPR-like"/>
    <property type="match status" value="1"/>
</dbReference>
<dbReference type="Gene3D" id="1.25.40.10">
    <property type="entry name" value="Tetratricopeptide repeat domain"/>
    <property type="match status" value="1"/>
</dbReference>
<evidence type="ECO:0008006" key="2">
    <source>
        <dbReference type="Google" id="ProtNLM"/>
    </source>
</evidence>
<sequence length="98" mass="10663">MAEHLREMLEESPQDAVVLCWLGVAERELGMDGVAYERFKASVSAKPGDAYVLAIAGTGLARFDDPEAEAVLRTATLIDPHLTYARTMYGGHLAREGL</sequence>